<evidence type="ECO:0000256" key="1">
    <source>
        <dbReference type="SAM" id="MobiDB-lite"/>
    </source>
</evidence>
<organism evidence="2 3">
    <name type="scientific">Actinomadura darangshiensis</name>
    <dbReference type="NCBI Taxonomy" id="705336"/>
    <lineage>
        <taxon>Bacteria</taxon>
        <taxon>Bacillati</taxon>
        <taxon>Actinomycetota</taxon>
        <taxon>Actinomycetes</taxon>
        <taxon>Streptosporangiales</taxon>
        <taxon>Thermomonosporaceae</taxon>
        <taxon>Actinomadura</taxon>
    </lineage>
</organism>
<gene>
    <name evidence="2" type="ORF">E1293_06540</name>
</gene>
<accession>A0A4R5BVP1</accession>
<keyword evidence="3" id="KW-1185">Reference proteome</keyword>
<proteinExistence type="predicted"/>
<dbReference type="EMBL" id="SMKY01000018">
    <property type="protein sequence ID" value="TDD88314.1"/>
    <property type="molecule type" value="Genomic_DNA"/>
</dbReference>
<reference evidence="2 3" key="1">
    <citation type="submission" date="2019-03" db="EMBL/GenBank/DDBJ databases">
        <title>Draft genome sequences of novel Actinobacteria.</title>
        <authorList>
            <person name="Sahin N."/>
            <person name="Ay H."/>
            <person name="Saygin H."/>
        </authorList>
    </citation>
    <scope>NUCLEOTIDE SEQUENCE [LARGE SCALE GENOMIC DNA]</scope>
    <source>
        <strain evidence="2 3">DSM 45941</strain>
    </source>
</reference>
<dbReference type="Proteomes" id="UP000295578">
    <property type="component" value="Unassembled WGS sequence"/>
</dbReference>
<feature type="compositionally biased region" description="Basic and acidic residues" evidence="1">
    <location>
        <begin position="49"/>
        <end position="58"/>
    </location>
</feature>
<feature type="compositionally biased region" description="Gly residues" evidence="1">
    <location>
        <begin position="1"/>
        <end position="11"/>
    </location>
</feature>
<evidence type="ECO:0000313" key="3">
    <source>
        <dbReference type="Proteomes" id="UP000295578"/>
    </source>
</evidence>
<feature type="region of interest" description="Disordered" evidence="1">
    <location>
        <begin position="1"/>
        <end position="99"/>
    </location>
</feature>
<comment type="caution">
    <text evidence="2">The sequence shown here is derived from an EMBL/GenBank/DDBJ whole genome shotgun (WGS) entry which is preliminary data.</text>
</comment>
<sequence length="99" mass="9773">MPEGCAGGGLAAGSRAGAAGAAYDGDRGGRDRGGADAASGGLVVPDGGGEDHEADRAGVPRGVTRFRPRDGHRNPLSSGGEGKPGQRSALFTGFWANRP</sequence>
<feature type="compositionally biased region" description="Low complexity" evidence="1">
    <location>
        <begin position="12"/>
        <end position="23"/>
    </location>
</feature>
<feature type="compositionally biased region" description="Basic and acidic residues" evidence="1">
    <location>
        <begin position="24"/>
        <end position="34"/>
    </location>
</feature>
<name>A0A4R5BVP1_9ACTN</name>
<protein>
    <submittedName>
        <fullName evidence="2">Uncharacterized protein</fullName>
    </submittedName>
</protein>
<dbReference type="AlphaFoldDB" id="A0A4R5BVP1"/>
<evidence type="ECO:0000313" key="2">
    <source>
        <dbReference type="EMBL" id="TDD88314.1"/>
    </source>
</evidence>